<dbReference type="RefSeq" id="WP_125554312.1">
    <property type="nucleotide sequence ID" value="NZ_RBVX01000002.1"/>
</dbReference>
<keyword evidence="4 7" id="KW-0560">Oxidoreductase</keyword>
<dbReference type="GO" id="GO:0005829">
    <property type="term" value="C:cytosol"/>
    <property type="evidence" value="ECO:0007669"/>
    <property type="project" value="TreeGrafter"/>
</dbReference>
<dbReference type="SUPFAM" id="SSF48179">
    <property type="entry name" value="6-phosphogluconate dehydrogenase C-terminal domain-like"/>
    <property type="match status" value="1"/>
</dbReference>
<sequence>MKALQIGAGNIGRGFIGQLLFEAGYQVCFADINDELIGKLQEEKQYNVELAGEEKEVINVQNIDAVHSSNQEAELLDWIVDADLITTAVGPDVLKGIAPVLARGLQYRVYEHSNPVNIIACENMAGATDQLKTYIFEQLLEDDKDQVEAVAGFANSAVDRIVPLQPEENELTVTVEPFFEWAVETPALKGDRPPISSVTFVEDLTPYIERKLFTVNTGHAALAYQGYVNGCETIKEAIEHDEVYESYQGVLNETSELLETKHGFSTEEMENYKSKITSRFQNPYISDTVERVGRGPIRKLGPKDRLVRPALERMERNQEPIFLAQTIAALLDFRSDQDSEAEELQKQINELGKRETLSKYTGLSEYHSLINKILSY</sequence>
<evidence type="ECO:0000256" key="2">
    <source>
        <dbReference type="ARBA" id="ARBA00012939"/>
    </source>
</evidence>
<feature type="domain" description="Mannitol dehydrogenase C-terminal" evidence="9">
    <location>
        <begin position="203"/>
        <end position="346"/>
    </location>
</feature>
<dbReference type="NCBIfam" id="NF002647">
    <property type="entry name" value="PRK02318.1-3"/>
    <property type="match status" value="1"/>
</dbReference>
<name>A0A428N8Z8_9BACI</name>
<dbReference type="Gene3D" id="3.40.50.720">
    <property type="entry name" value="NAD(P)-binding Rossmann-like Domain"/>
    <property type="match status" value="1"/>
</dbReference>
<dbReference type="InterPro" id="IPR023028">
    <property type="entry name" value="Mannitol_1_phos_5_DH"/>
</dbReference>
<keyword evidence="5 7" id="KW-0520">NAD</keyword>
<protein>
    <recommendedName>
        <fullName evidence="3 7">Mannitol-1-phosphate 5-dehydrogenase</fullName>
        <ecNumber evidence="2 7">1.1.1.17</ecNumber>
    </recommendedName>
</protein>
<dbReference type="SUPFAM" id="SSF51735">
    <property type="entry name" value="NAD(P)-binding Rossmann-fold domains"/>
    <property type="match status" value="1"/>
</dbReference>
<dbReference type="InterPro" id="IPR013131">
    <property type="entry name" value="Mannitol_DH_N"/>
</dbReference>
<evidence type="ECO:0000259" key="8">
    <source>
        <dbReference type="Pfam" id="PF01232"/>
    </source>
</evidence>
<evidence type="ECO:0000313" key="11">
    <source>
        <dbReference type="Proteomes" id="UP000275076"/>
    </source>
</evidence>
<keyword evidence="11" id="KW-1185">Reference proteome</keyword>
<reference evidence="10 11" key="1">
    <citation type="submission" date="2018-10" db="EMBL/GenBank/DDBJ databases">
        <title>Draft genome sequence of Bacillus salarius IM0101, isolated from a hypersaline soil in Inner Mongolia, China.</title>
        <authorList>
            <person name="Yamprayoonswat W."/>
            <person name="Boonvisut S."/>
            <person name="Jumpathong W."/>
            <person name="Sittihan S."/>
            <person name="Ruangsuj P."/>
            <person name="Wanthongcharoen S."/>
            <person name="Thongpramul N."/>
            <person name="Pimmason S."/>
            <person name="Yu B."/>
            <person name="Yasawong M."/>
        </authorList>
    </citation>
    <scope>NUCLEOTIDE SEQUENCE [LARGE SCALE GENOMIC DNA]</scope>
    <source>
        <strain evidence="10 11">IM0101</strain>
    </source>
</reference>
<dbReference type="PRINTS" id="PR00084">
    <property type="entry name" value="MTLDHDRGNASE"/>
</dbReference>
<dbReference type="Proteomes" id="UP000275076">
    <property type="component" value="Unassembled WGS sequence"/>
</dbReference>
<dbReference type="InterPro" id="IPR036291">
    <property type="entry name" value="NAD(P)-bd_dom_sf"/>
</dbReference>
<dbReference type="Pfam" id="PF08125">
    <property type="entry name" value="Mannitol_dh_C"/>
    <property type="match status" value="1"/>
</dbReference>
<evidence type="ECO:0000256" key="4">
    <source>
        <dbReference type="ARBA" id="ARBA00023002"/>
    </source>
</evidence>
<dbReference type="GO" id="GO:0008926">
    <property type="term" value="F:mannitol-1-phosphate 5-dehydrogenase activity"/>
    <property type="evidence" value="ECO:0007669"/>
    <property type="project" value="UniProtKB-UniRule"/>
</dbReference>
<dbReference type="Gene3D" id="1.10.1040.10">
    <property type="entry name" value="N-(1-d-carboxylethyl)-l-norvaline Dehydrogenase, domain 2"/>
    <property type="match status" value="1"/>
</dbReference>
<comment type="catalytic activity">
    <reaction evidence="6 7">
        <text>D-mannitol 1-phosphate + NAD(+) = beta-D-fructose 6-phosphate + NADH + H(+)</text>
        <dbReference type="Rhea" id="RHEA:19661"/>
        <dbReference type="ChEBI" id="CHEBI:15378"/>
        <dbReference type="ChEBI" id="CHEBI:57540"/>
        <dbReference type="ChEBI" id="CHEBI:57634"/>
        <dbReference type="ChEBI" id="CHEBI:57945"/>
        <dbReference type="ChEBI" id="CHEBI:61381"/>
        <dbReference type="EC" id="1.1.1.17"/>
    </reaction>
</comment>
<dbReference type="NCBIfam" id="NF002652">
    <property type="entry name" value="PRK02318.2-5"/>
    <property type="match status" value="1"/>
</dbReference>
<dbReference type="EMBL" id="RBVX01000002">
    <property type="protein sequence ID" value="RSL34821.1"/>
    <property type="molecule type" value="Genomic_DNA"/>
</dbReference>
<dbReference type="PANTHER" id="PTHR30524">
    <property type="entry name" value="MANNITOL-1-PHOSPHATE 5-DEHYDROGENASE"/>
    <property type="match status" value="1"/>
</dbReference>
<dbReference type="InterPro" id="IPR013328">
    <property type="entry name" value="6PGD_dom2"/>
</dbReference>
<evidence type="ECO:0000256" key="5">
    <source>
        <dbReference type="ARBA" id="ARBA00023027"/>
    </source>
</evidence>
<evidence type="ECO:0000256" key="7">
    <source>
        <dbReference type="HAMAP-Rule" id="MF_00196"/>
    </source>
</evidence>
<evidence type="ECO:0000256" key="6">
    <source>
        <dbReference type="ARBA" id="ARBA00048615"/>
    </source>
</evidence>
<feature type="domain" description="Mannitol dehydrogenase N-terminal" evidence="8">
    <location>
        <begin position="1"/>
        <end position="196"/>
    </location>
</feature>
<dbReference type="PANTHER" id="PTHR30524:SF0">
    <property type="entry name" value="ALTRONATE OXIDOREDUCTASE-RELATED"/>
    <property type="match status" value="1"/>
</dbReference>
<dbReference type="EC" id="1.1.1.17" evidence="2 7"/>
<evidence type="ECO:0000256" key="1">
    <source>
        <dbReference type="ARBA" id="ARBA00006541"/>
    </source>
</evidence>
<proteinExistence type="inferred from homology"/>
<comment type="similarity">
    <text evidence="1 7">Belongs to the mannitol dehydrogenase family.</text>
</comment>
<dbReference type="Pfam" id="PF01232">
    <property type="entry name" value="Mannitol_dh"/>
    <property type="match status" value="1"/>
</dbReference>
<dbReference type="HAMAP" id="MF_00196">
    <property type="entry name" value="Mannitol_dehydrog"/>
    <property type="match status" value="1"/>
</dbReference>
<dbReference type="GO" id="GO:0019592">
    <property type="term" value="P:mannitol catabolic process"/>
    <property type="evidence" value="ECO:0007669"/>
    <property type="project" value="TreeGrafter"/>
</dbReference>
<dbReference type="InterPro" id="IPR008927">
    <property type="entry name" value="6-PGluconate_DH-like_C_sf"/>
</dbReference>
<dbReference type="NCBIfam" id="NF002646">
    <property type="entry name" value="PRK02318.1-2"/>
    <property type="match status" value="1"/>
</dbReference>
<comment type="caution">
    <text evidence="7">Lacks conserved residue(s) required for the propagation of feature annotation.</text>
</comment>
<organism evidence="10 11">
    <name type="scientific">Salibacterium salarium</name>
    <dbReference type="NCBI Taxonomy" id="284579"/>
    <lineage>
        <taxon>Bacteria</taxon>
        <taxon>Bacillati</taxon>
        <taxon>Bacillota</taxon>
        <taxon>Bacilli</taxon>
        <taxon>Bacillales</taxon>
        <taxon>Bacillaceae</taxon>
    </lineage>
</organism>
<dbReference type="AlphaFoldDB" id="A0A428N8Z8"/>
<accession>A0A428N8Z8</accession>
<evidence type="ECO:0000259" key="9">
    <source>
        <dbReference type="Pfam" id="PF08125"/>
    </source>
</evidence>
<dbReference type="OrthoDB" id="271711at2"/>
<comment type="caution">
    <text evidence="10">The sequence shown here is derived from an EMBL/GenBank/DDBJ whole genome shotgun (WGS) entry which is preliminary data.</text>
</comment>
<evidence type="ECO:0000256" key="3">
    <source>
        <dbReference type="ARBA" id="ARBA00016219"/>
    </source>
</evidence>
<dbReference type="InterPro" id="IPR013118">
    <property type="entry name" value="Mannitol_DH_C"/>
</dbReference>
<evidence type="ECO:0000313" key="10">
    <source>
        <dbReference type="EMBL" id="RSL34821.1"/>
    </source>
</evidence>
<gene>
    <name evidence="7" type="primary">mtlD</name>
    <name evidence="10" type="ORF">D7Z54_02995</name>
</gene>
<dbReference type="InterPro" id="IPR000669">
    <property type="entry name" value="Mannitol_DH"/>
</dbReference>